<evidence type="ECO:0000256" key="1">
    <source>
        <dbReference type="ARBA" id="ARBA00022598"/>
    </source>
</evidence>
<dbReference type="OrthoDB" id="238316at2759"/>
<keyword evidence="3" id="KW-0067">ATP-binding</keyword>
<evidence type="ECO:0000256" key="5">
    <source>
        <dbReference type="ARBA" id="ARBA00023146"/>
    </source>
</evidence>
<feature type="domain" description="Phenylalanyl-tRNA synthetase" evidence="7">
    <location>
        <begin position="1"/>
        <end position="113"/>
    </location>
</feature>
<protein>
    <recommendedName>
        <fullName evidence="7">Phenylalanyl-tRNA synthetase domain-containing protein</fullName>
    </recommendedName>
</protein>
<evidence type="ECO:0000256" key="3">
    <source>
        <dbReference type="ARBA" id="ARBA00022840"/>
    </source>
</evidence>
<gene>
    <name evidence="8" type="ORF">KIPB_014948</name>
</gene>
<feature type="region of interest" description="Disordered" evidence="6">
    <location>
        <begin position="1"/>
        <end position="20"/>
    </location>
</feature>
<evidence type="ECO:0000256" key="4">
    <source>
        <dbReference type="ARBA" id="ARBA00022917"/>
    </source>
</evidence>
<dbReference type="InterPro" id="IPR045864">
    <property type="entry name" value="aa-tRNA-synth_II/BPL/LPL"/>
</dbReference>
<evidence type="ECO:0000313" key="9">
    <source>
        <dbReference type="Proteomes" id="UP000265618"/>
    </source>
</evidence>
<dbReference type="AlphaFoldDB" id="A0A9K3DAG4"/>
<evidence type="ECO:0000256" key="6">
    <source>
        <dbReference type="SAM" id="MobiDB-lite"/>
    </source>
</evidence>
<dbReference type="Pfam" id="PF01409">
    <property type="entry name" value="tRNA-synt_2d"/>
    <property type="match status" value="1"/>
</dbReference>
<dbReference type="Gene3D" id="3.30.930.10">
    <property type="entry name" value="Bira Bifunctional Protein, Domain 2"/>
    <property type="match status" value="1"/>
</dbReference>
<keyword evidence="2" id="KW-0547">Nucleotide-binding</keyword>
<evidence type="ECO:0000313" key="8">
    <source>
        <dbReference type="EMBL" id="GIQ91607.1"/>
    </source>
</evidence>
<evidence type="ECO:0000256" key="2">
    <source>
        <dbReference type="ARBA" id="ARBA00022741"/>
    </source>
</evidence>
<keyword evidence="4" id="KW-0648">Protein biosynthesis</keyword>
<evidence type="ECO:0000259" key="7">
    <source>
        <dbReference type="Pfam" id="PF01409"/>
    </source>
</evidence>
<dbReference type="GO" id="GO:0043039">
    <property type="term" value="P:tRNA aminoacylation"/>
    <property type="evidence" value="ECO:0007669"/>
    <property type="project" value="InterPro"/>
</dbReference>
<dbReference type="Proteomes" id="UP000265618">
    <property type="component" value="Unassembled WGS sequence"/>
</dbReference>
<feature type="non-terminal residue" evidence="8">
    <location>
        <position position="1"/>
    </location>
</feature>
<comment type="caution">
    <text evidence="8">The sequence shown here is derived from an EMBL/GenBank/DDBJ whole genome shotgun (WGS) entry which is preliminary data.</text>
</comment>
<organism evidence="8 9">
    <name type="scientific">Kipferlia bialata</name>
    <dbReference type="NCBI Taxonomy" id="797122"/>
    <lineage>
        <taxon>Eukaryota</taxon>
        <taxon>Metamonada</taxon>
        <taxon>Carpediemonas-like organisms</taxon>
        <taxon>Kipferlia</taxon>
    </lineage>
</organism>
<dbReference type="GO" id="GO:0006412">
    <property type="term" value="P:translation"/>
    <property type="evidence" value="ECO:0007669"/>
    <property type="project" value="UniProtKB-KW"/>
</dbReference>
<reference evidence="8 9" key="1">
    <citation type="journal article" date="2018" name="PLoS ONE">
        <title>The draft genome of Kipferlia bialata reveals reductive genome evolution in fornicate parasites.</title>
        <authorList>
            <person name="Tanifuji G."/>
            <person name="Takabayashi S."/>
            <person name="Kume K."/>
            <person name="Takagi M."/>
            <person name="Nakayama T."/>
            <person name="Kamikawa R."/>
            <person name="Inagaki Y."/>
            <person name="Hashimoto T."/>
        </authorList>
    </citation>
    <scope>NUCLEOTIDE SEQUENCE [LARGE SCALE GENOMIC DNA]</scope>
    <source>
        <strain evidence="8">NY0173</strain>
    </source>
</reference>
<keyword evidence="1" id="KW-0436">Ligase</keyword>
<keyword evidence="9" id="KW-1185">Reference proteome</keyword>
<dbReference type="GO" id="GO:0000049">
    <property type="term" value="F:tRNA binding"/>
    <property type="evidence" value="ECO:0007669"/>
    <property type="project" value="InterPro"/>
</dbReference>
<dbReference type="GO" id="GO:0004812">
    <property type="term" value="F:aminoacyl-tRNA ligase activity"/>
    <property type="evidence" value="ECO:0007669"/>
    <property type="project" value="UniProtKB-KW"/>
</dbReference>
<dbReference type="InterPro" id="IPR002319">
    <property type="entry name" value="Phenylalanyl-tRNA_Synthase"/>
</dbReference>
<dbReference type="GO" id="GO:0005524">
    <property type="term" value="F:ATP binding"/>
    <property type="evidence" value="ECO:0007669"/>
    <property type="project" value="UniProtKB-KW"/>
</dbReference>
<name>A0A9K3DAG4_9EUKA</name>
<sequence length="115" mass="13163">RDMHDTFFISPEGPSAGTTEIEPDYEERVRSMHEKGGMGSRGWRYEWSGEEARRNILRTHTTAASSRVLAQLAKEWIAGGKGPLPERKFFSVDRVFRNETLDATHLAEFHQVQNT</sequence>
<dbReference type="EMBL" id="BDIP01008019">
    <property type="protein sequence ID" value="GIQ91607.1"/>
    <property type="molecule type" value="Genomic_DNA"/>
</dbReference>
<dbReference type="SUPFAM" id="SSF55681">
    <property type="entry name" value="Class II aaRS and biotin synthetases"/>
    <property type="match status" value="1"/>
</dbReference>
<accession>A0A9K3DAG4</accession>
<keyword evidence="5" id="KW-0030">Aminoacyl-tRNA synthetase</keyword>
<proteinExistence type="predicted"/>